<evidence type="ECO:0000259" key="4">
    <source>
        <dbReference type="Pfam" id="PF19343"/>
    </source>
</evidence>
<feature type="domain" description="HAM1-like N-terminal" evidence="4">
    <location>
        <begin position="228"/>
        <end position="615"/>
    </location>
</feature>
<dbReference type="AlphaFoldDB" id="A0A1X2IUV9"/>
<dbReference type="Proteomes" id="UP000193560">
    <property type="component" value="Unassembled WGS sequence"/>
</dbReference>
<feature type="compositionally biased region" description="Polar residues" evidence="2">
    <location>
        <begin position="896"/>
        <end position="914"/>
    </location>
</feature>
<feature type="coiled-coil region" evidence="1">
    <location>
        <begin position="289"/>
        <end position="329"/>
    </location>
</feature>
<protein>
    <submittedName>
        <fullName evidence="5">Uncharacterized protein</fullName>
    </submittedName>
</protein>
<dbReference type="Pfam" id="PF19343">
    <property type="entry name" value="HAM1_N"/>
    <property type="match status" value="1"/>
</dbReference>
<dbReference type="PANTHER" id="PTHR31138:SF1">
    <property type="entry name" value="PDZ DOMAIN-CONTAINING PROTEIN"/>
    <property type="match status" value="1"/>
</dbReference>
<feature type="region of interest" description="Disordered" evidence="2">
    <location>
        <begin position="750"/>
        <end position="790"/>
    </location>
</feature>
<feature type="domain" description="HAM1-like C-terminal" evidence="3">
    <location>
        <begin position="630"/>
        <end position="742"/>
    </location>
</feature>
<dbReference type="Gene3D" id="3.15.10.10">
    <property type="entry name" value="Bactericidal permeability-increasing protein, domain 1"/>
    <property type="match status" value="1"/>
</dbReference>
<accession>A0A1X2IUV9</accession>
<dbReference type="InterPro" id="IPR027842">
    <property type="entry name" value="HAM1-like_C"/>
</dbReference>
<dbReference type="PANTHER" id="PTHR31138">
    <property type="entry name" value="CHROMOSOME 19, WHOLE GENOME SHOTGUN SEQUENCE"/>
    <property type="match status" value="1"/>
</dbReference>
<comment type="caution">
    <text evidence="5">The sequence shown here is derived from an EMBL/GenBank/DDBJ whole genome shotgun (WGS) entry which is preliminary data.</text>
</comment>
<feature type="region of interest" description="Disordered" evidence="2">
    <location>
        <begin position="1"/>
        <end position="21"/>
    </location>
</feature>
<feature type="compositionally biased region" description="Low complexity" evidence="2">
    <location>
        <begin position="929"/>
        <end position="938"/>
    </location>
</feature>
<evidence type="ECO:0000256" key="2">
    <source>
        <dbReference type="SAM" id="MobiDB-lite"/>
    </source>
</evidence>
<keyword evidence="6" id="KW-1185">Reference proteome</keyword>
<dbReference type="GO" id="GO:0008289">
    <property type="term" value="F:lipid binding"/>
    <property type="evidence" value="ECO:0007669"/>
    <property type="project" value="InterPro"/>
</dbReference>
<dbReference type="EMBL" id="MCGE01000004">
    <property type="protein sequence ID" value="ORZ22553.1"/>
    <property type="molecule type" value="Genomic_DNA"/>
</dbReference>
<evidence type="ECO:0000256" key="1">
    <source>
        <dbReference type="SAM" id="Coils"/>
    </source>
</evidence>
<dbReference type="Pfam" id="PF14613">
    <property type="entry name" value="HAM1_C"/>
    <property type="match status" value="1"/>
</dbReference>
<dbReference type="InterPro" id="IPR017943">
    <property type="entry name" value="Bactericidal_perm-incr_a/b_dom"/>
</dbReference>
<feature type="compositionally biased region" description="Polar residues" evidence="2">
    <location>
        <begin position="754"/>
        <end position="787"/>
    </location>
</feature>
<feature type="region of interest" description="Disordered" evidence="2">
    <location>
        <begin position="197"/>
        <end position="236"/>
    </location>
</feature>
<proteinExistence type="predicted"/>
<feature type="region of interest" description="Disordered" evidence="2">
    <location>
        <begin position="816"/>
        <end position="952"/>
    </location>
</feature>
<sequence>MSTVQQAPTVEVPLSSSRDEQMNAAKQSAVQAADQMVDFDRVMYFIRSLREGKLPKNQQLKTILQQIRTNPGIDRRSNDLSKDGQALLADFRQLVQVLENCLDKKNGGELTQSLIYHLRHVDGESLKKQASPIKDAKPGVDKQQAKETVKSGFDNFKMIAKLIFVNDEFQNLANEIIDVLKDIFGETQERMIDSARDKAEQMKQDHPARVNKGDVKEKLDQRQESLQAAGDAGGGDIDMDQLKQEMSQQWQGTKEKYSQGMQRMKESTGKEAQRQFYATKEGIQQRLTKEKQRELIDRLKLVMVQVQKNSEYQQAMDSLQRALSHWSNEASDIHEQVGDVANRTARQMKSDTNLSKAGSEAKTIAEDWANGQSLDPLIQTVKQLFSDIKNDKQFDDYIQKLWNYTQRLVKEPGYVTDEQSTTDGQQLIELGRSADFDTYRGCLSEMGDHAKTFCQALAQDPTAMEIKQVLKKIHQDLWLDVDGNPSFKPHLLMDIGISLLPAIMDKISTMPVPHIEYHDDKFDVAVENMVLTGSSILPGEVDVKMYNHMRYSSKAKSNNQQTVYIHLSNIQVQMQDVVFYYKKMGFPSISDRGVADVNTYGKGMAMTLGLTSDSNNNLNTYTVETCHCLVDKLNFRITDSRHNLLYKTVHPMVTTIVKHQLGRIIAAKVREGLMKGDVWLTGQLKQYGVPISSETGSANNVTMSTDSRPMKNNLKQKRPGLFASLITIINNRMKTKKRKDSLNQQLDNEKMAKDQQQLELGQQKNATTSGNQPSNSADGNIDVTGSQTGTSGTAMGVGGAAAGAATGMAAGTGITSAASQQQAGSDKMTDTGGDQQQFGRQDNTATTTGNKQTSGNGSPMGQETEASPVPLAERTNPTDEAIDTDPSHGIGGVGGTSASKDTSVYGTPVGQNPSPRAIGQEPGPTASNQQQQRQQQQQLSGGGMSSKTNPKSALDNLITMDQQHHRDNVTLGQHADRDNAMLGQHTI</sequence>
<keyword evidence="1" id="KW-0175">Coiled coil</keyword>
<feature type="compositionally biased region" description="Polar residues" evidence="2">
    <location>
        <begin position="832"/>
        <end position="865"/>
    </location>
</feature>
<dbReference type="OrthoDB" id="19394at2759"/>
<evidence type="ECO:0000313" key="6">
    <source>
        <dbReference type="Proteomes" id="UP000193560"/>
    </source>
</evidence>
<organism evidence="5 6">
    <name type="scientific">Absidia repens</name>
    <dbReference type="NCBI Taxonomy" id="90262"/>
    <lineage>
        <taxon>Eukaryota</taxon>
        <taxon>Fungi</taxon>
        <taxon>Fungi incertae sedis</taxon>
        <taxon>Mucoromycota</taxon>
        <taxon>Mucoromycotina</taxon>
        <taxon>Mucoromycetes</taxon>
        <taxon>Mucorales</taxon>
        <taxon>Cunninghamellaceae</taxon>
        <taxon>Absidia</taxon>
    </lineage>
</organism>
<reference evidence="5 6" key="1">
    <citation type="submission" date="2016-07" db="EMBL/GenBank/DDBJ databases">
        <title>Pervasive Adenine N6-methylation of Active Genes in Fungi.</title>
        <authorList>
            <consortium name="DOE Joint Genome Institute"/>
            <person name="Mondo S.J."/>
            <person name="Dannebaum R.O."/>
            <person name="Kuo R.C."/>
            <person name="Labutti K."/>
            <person name="Haridas S."/>
            <person name="Kuo A."/>
            <person name="Salamov A."/>
            <person name="Ahrendt S.R."/>
            <person name="Lipzen A."/>
            <person name="Sullivan W."/>
            <person name="Andreopoulos W.B."/>
            <person name="Clum A."/>
            <person name="Lindquist E."/>
            <person name="Daum C."/>
            <person name="Ramamoorthy G.K."/>
            <person name="Gryganskyi A."/>
            <person name="Culley D."/>
            <person name="Magnuson J.K."/>
            <person name="James T.Y."/>
            <person name="O'Malley M.A."/>
            <person name="Stajich J.E."/>
            <person name="Spatafora J.W."/>
            <person name="Visel A."/>
            <person name="Grigoriev I.V."/>
        </authorList>
    </citation>
    <scope>NUCLEOTIDE SEQUENCE [LARGE SCALE GENOMIC DNA]</scope>
    <source>
        <strain evidence="5 6">NRRL 1336</strain>
    </source>
</reference>
<gene>
    <name evidence="5" type="ORF">BCR42DRAFT_406423</name>
</gene>
<evidence type="ECO:0000259" key="3">
    <source>
        <dbReference type="Pfam" id="PF14613"/>
    </source>
</evidence>
<name>A0A1X2IUV9_9FUNG</name>
<evidence type="ECO:0000313" key="5">
    <source>
        <dbReference type="EMBL" id="ORZ22553.1"/>
    </source>
</evidence>
<dbReference type="SUPFAM" id="SSF55394">
    <property type="entry name" value="Bactericidal permeability-increasing protein, BPI"/>
    <property type="match status" value="1"/>
</dbReference>
<dbReference type="STRING" id="90262.A0A1X2IUV9"/>
<dbReference type="InterPro" id="IPR045967">
    <property type="entry name" value="HAM1-like_N"/>
</dbReference>
<feature type="compositionally biased region" description="Basic and acidic residues" evidence="2">
    <location>
        <begin position="197"/>
        <end position="223"/>
    </location>
</feature>